<keyword evidence="2" id="KW-1185">Reference proteome</keyword>
<dbReference type="EMBL" id="AP022575">
    <property type="protein sequence ID" value="BBX73988.1"/>
    <property type="molecule type" value="Genomic_DNA"/>
</dbReference>
<reference evidence="1 2" key="1">
    <citation type="journal article" date="2019" name="Emerg. Microbes Infect.">
        <title>Comprehensive subspecies identification of 175 nontuberculous mycobacteria species based on 7547 genomic profiles.</title>
        <authorList>
            <person name="Matsumoto Y."/>
            <person name="Kinjo T."/>
            <person name="Motooka D."/>
            <person name="Nabeya D."/>
            <person name="Jung N."/>
            <person name="Uechi K."/>
            <person name="Horii T."/>
            <person name="Iida T."/>
            <person name="Fujita J."/>
            <person name="Nakamura S."/>
        </authorList>
    </citation>
    <scope>NUCLEOTIDE SEQUENCE [LARGE SCALE GENOMIC DNA]</scope>
    <source>
        <strain evidence="1 2">JCM 14233</strain>
    </source>
</reference>
<dbReference type="KEGG" id="mshj:MSHI_18940"/>
<dbReference type="RefSeq" id="WP_083048401.1">
    <property type="nucleotide sequence ID" value="NZ_AP022575.1"/>
</dbReference>
<accession>A0A7I7MP25</accession>
<proteinExistence type="predicted"/>
<dbReference type="OrthoDB" id="3692921at2"/>
<protein>
    <submittedName>
        <fullName evidence="1">Uncharacterized protein</fullName>
    </submittedName>
</protein>
<dbReference type="Proteomes" id="UP000467236">
    <property type="component" value="Chromosome"/>
</dbReference>
<name>A0A7I7MP25_9MYCO</name>
<dbReference type="AlphaFoldDB" id="A0A7I7MP25"/>
<evidence type="ECO:0000313" key="2">
    <source>
        <dbReference type="Proteomes" id="UP000467236"/>
    </source>
</evidence>
<gene>
    <name evidence="1" type="ORF">MSHI_18940</name>
</gene>
<sequence>MQPDSLEQRRVTALESRVRELADRVRASERDAAAARVLAGAADRDVTEFIGELRDFRRATIGSFNALREEMTERFSRVEDRFSRVEERFSRVDDGFTEMRGKLDGAAAGQQRIVELIERLIANQG</sequence>
<dbReference type="Gene3D" id="3.90.20.10">
    <property type="match status" value="1"/>
</dbReference>
<organism evidence="1 2">
    <name type="scientific">Mycobacterium shinjukuense</name>
    <dbReference type="NCBI Taxonomy" id="398694"/>
    <lineage>
        <taxon>Bacteria</taxon>
        <taxon>Bacillati</taxon>
        <taxon>Actinomycetota</taxon>
        <taxon>Actinomycetes</taxon>
        <taxon>Mycobacteriales</taxon>
        <taxon>Mycobacteriaceae</taxon>
        <taxon>Mycobacterium</taxon>
    </lineage>
</organism>
<evidence type="ECO:0000313" key="1">
    <source>
        <dbReference type="EMBL" id="BBX73988.1"/>
    </source>
</evidence>